<organism evidence="1 2">
    <name type="scientific">Paramecium octaurelia</name>
    <dbReference type="NCBI Taxonomy" id="43137"/>
    <lineage>
        <taxon>Eukaryota</taxon>
        <taxon>Sar</taxon>
        <taxon>Alveolata</taxon>
        <taxon>Ciliophora</taxon>
        <taxon>Intramacronucleata</taxon>
        <taxon>Oligohymenophorea</taxon>
        <taxon>Peniculida</taxon>
        <taxon>Parameciidae</taxon>
        <taxon>Paramecium</taxon>
    </lineage>
</organism>
<dbReference type="Proteomes" id="UP000683925">
    <property type="component" value="Unassembled WGS sequence"/>
</dbReference>
<dbReference type="AlphaFoldDB" id="A0A8S1VTS5"/>
<sequence>MPLRQNHSLPRFPFMSRSAFSKVKDFSYVLQEDNFEIFDSSLAVKLIKFFDLNQRKRTLF</sequence>
<protein>
    <submittedName>
        <fullName evidence="1">Uncharacterized protein</fullName>
    </submittedName>
</protein>
<gene>
    <name evidence="1" type="ORF">POCTA_138.1.T0750255</name>
</gene>
<dbReference type="EMBL" id="CAJJDP010000074">
    <property type="protein sequence ID" value="CAD8180820.1"/>
    <property type="molecule type" value="Genomic_DNA"/>
</dbReference>
<evidence type="ECO:0000313" key="1">
    <source>
        <dbReference type="EMBL" id="CAD8180820.1"/>
    </source>
</evidence>
<comment type="caution">
    <text evidence="1">The sequence shown here is derived from an EMBL/GenBank/DDBJ whole genome shotgun (WGS) entry which is preliminary data.</text>
</comment>
<keyword evidence="2" id="KW-1185">Reference proteome</keyword>
<evidence type="ECO:0000313" key="2">
    <source>
        <dbReference type="Proteomes" id="UP000683925"/>
    </source>
</evidence>
<accession>A0A8S1VTS5</accession>
<reference evidence="1" key="1">
    <citation type="submission" date="2021-01" db="EMBL/GenBank/DDBJ databases">
        <authorList>
            <consortium name="Genoscope - CEA"/>
            <person name="William W."/>
        </authorList>
    </citation>
    <scope>NUCLEOTIDE SEQUENCE</scope>
</reference>
<name>A0A8S1VTS5_PAROT</name>
<proteinExistence type="predicted"/>